<reference evidence="1 2" key="1">
    <citation type="submission" date="2022-11" db="EMBL/GenBank/DDBJ databases">
        <title>Minimal conservation of predation-associated metabolite biosynthetic gene clusters underscores biosynthetic potential of Myxococcota including descriptions for ten novel species: Archangium lansinium sp. nov., Myxococcus landrumus sp. nov., Nannocystis bai.</title>
        <authorList>
            <person name="Ahearne A."/>
            <person name="Stevens C."/>
            <person name="Dowd S."/>
        </authorList>
    </citation>
    <scope>NUCLEOTIDE SEQUENCE [LARGE SCALE GENOMIC DNA]</scope>
    <source>
        <strain evidence="1 2">BB15-2</strain>
    </source>
</reference>
<evidence type="ECO:0000313" key="2">
    <source>
        <dbReference type="Proteomes" id="UP001221686"/>
    </source>
</evidence>
<proteinExistence type="predicted"/>
<comment type="caution">
    <text evidence="1">The sequence shown here is derived from an EMBL/GenBank/DDBJ whole genome shotgun (WGS) entry which is preliminary data.</text>
</comment>
<gene>
    <name evidence="1" type="ORF">POL25_00545</name>
</gene>
<dbReference type="EMBL" id="JAQNDL010000001">
    <property type="protein sequence ID" value="MDC0715356.1"/>
    <property type="molecule type" value="Genomic_DNA"/>
</dbReference>
<dbReference type="PROSITE" id="PS51257">
    <property type="entry name" value="PROKAR_LIPOPROTEIN"/>
    <property type="match status" value="1"/>
</dbReference>
<evidence type="ECO:0000313" key="1">
    <source>
        <dbReference type="EMBL" id="MDC0715356.1"/>
    </source>
</evidence>
<organism evidence="1 2">
    <name type="scientific">Nannocystis bainbridge</name>
    <dbReference type="NCBI Taxonomy" id="2995303"/>
    <lineage>
        <taxon>Bacteria</taxon>
        <taxon>Pseudomonadati</taxon>
        <taxon>Myxococcota</taxon>
        <taxon>Polyangia</taxon>
        <taxon>Nannocystales</taxon>
        <taxon>Nannocystaceae</taxon>
        <taxon>Nannocystis</taxon>
    </lineage>
</organism>
<dbReference type="Proteomes" id="UP001221686">
    <property type="component" value="Unassembled WGS sequence"/>
</dbReference>
<evidence type="ECO:0008006" key="3">
    <source>
        <dbReference type="Google" id="ProtNLM"/>
    </source>
</evidence>
<name>A0ABT5DP91_9BACT</name>
<keyword evidence="2" id="KW-1185">Reference proteome</keyword>
<dbReference type="RefSeq" id="WP_272083663.1">
    <property type="nucleotide sequence ID" value="NZ_JAQNDL010000001.1"/>
</dbReference>
<sequence length="212" mass="23391">MKIFAVLVALTLASCAQRDVRGLARASEDAAGAVRRGEAKELSEHVLVGARAHVDYAAVLGDKAARQRWAKTLKKPAEIRPRAVVFLAPDSPIDVRWTPRGWVFAEDPTVVYDQSTPRAALRSLVRASLQRRWDVVLGLAPERYRLGLSEDDLRTAWTEGEHADALQTARDRLAARLGDPIVADAHEAVLDLGNAEVARLEREGSRWVVVDF</sequence>
<accession>A0ABT5DP91</accession>
<protein>
    <recommendedName>
        <fullName evidence="3">Lipoprotein</fullName>
    </recommendedName>
</protein>